<gene>
    <name evidence="1" type="ORF">M407DRAFT_28335</name>
</gene>
<evidence type="ECO:0000313" key="1">
    <source>
        <dbReference type="EMBL" id="KIO22125.1"/>
    </source>
</evidence>
<dbReference type="EMBL" id="KN823118">
    <property type="protein sequence ID" value="KIO22125.1"/>
    <property type="molecule type" value="Genomic_DNA"/>
</dbReference>
<accession>A0A0C3Q1L2</accession>
<reference evidence="1 2" key="1">
    <citation type="submission" date="2014-04" db="EMBL/GenBank/DDBJ databases">
        <authorList>
            <consortium name="DOE Joint Genome Institute"/>
            <person name="Kuo A."/>
            <person name="Girlanda M."/>
            <person name="Perotto S."/>
            <person name="Kohler A."/>
            <person name="Nagy L.G."/>
            <person name="Floudas D."/>
            <person name="Copeland A."/>
            <person name="Barry K.W."/>
            <person name="Cichocki N."/>
            <person name="Veneault-Fourrey C."/>
            <person name="LaButti K."/>
            <person name="Lindquist E.A."/>
            <person name="Lipzen A."/>
            <person name="Lundell T."/>
            <person name="Morin E."/>
            <person name="Murat C."/>
            <person name="Sun H."/>
            <person name="Tunlid A."/>
            <person name="Henrissat B."/>
            <person name="Grigoriev I.V."/>
            <person name="Hibbett D.S."/>
            <person name="Martin F."/>
            <person name="Nordberg H.P."/>
            <person name="Cantor M.N."/>
            <person name="Hua S.X."/>
        </authorList>
    </citation>
    <scope>NUCLEOTIDE SEQUENCE [LARGE SCALE GENOMIC DNA]</scope>
    <source>
        <strain evidence="1 2">MUT 4182</strain>
    </source>
</reference>
<sequence>MTPSDDSYDGSCLIIQTLPRALDTKEKAQAILRQAHLGIVTDVRIAGKRDETLEGYNILGRRRKSKVKNVL</sequence>
<reference evidence="2" key="2">
    <citation type="submission" date="2015-01" db="EMBL/GenBank/DDBJ databases">
        <title>Evolutionary Origins and Diversification of the Mycorrhizal Mutualists.</title>
        <authorList>
            <consortium name="DOE Joint Genome Institute"/>
            <consortium name="Mycorrhizal Genomics Consortium"/>
            <person name="Kohler A."/>
            <person name="Kuo A."/>
            <person name="Nagy L.G."/>
            <person name="Floudas D."/>
            <person name="Copeland A."/>
            <person name="Barry K.W."/>
            <person name="Cichocki N."/>
            <person name="Veneault-Fourrey C."/>
            <person name="LaButti K."/>
            <person name="Lindquist E.A."/>
            <person name="Lipzen A."/>
            <person name="Lundell T."/>
            <person name="Morin E."/>
            <person name="Murat C."/>
            <person name="Riley R."/>
            <person name="Ohm R."/>
            <person name="Sun H."/>
            <person name="Tunlid A."/>
            <person name="Henrissat B."/>
            <person name="Grigoriev I.V."/>
            <person name="Hibbett D.S."/>
            <person name="Martin F."/>
        </authorList>
    </citation>
    <scope>NUCLEOTIDE SEQUENCE [LARGE SCALE GENOMIC DNA]</scope>
    <source>
        <strain evidence="2">MUT 4182</strain>
    </source>
</reference>
<name>A0A0C3Q1L2_9AGAM</name>
<dbReference type="HOGENOM" id="CLU_2741907_0_0_1"/>
<protein>
    <submittedName>
        <fullName evidence="1">Uncharacterized protein</fullName>
    </submittedName>
</protein>
<keyword evidence="2" id="KW-1185">Reference proteome</keyword>
<organism evidence="1 2">
    <name type="scientific">Tulasnella calospora MUT 4182</name>
    <dbReference type="NCBI Taxonomy" id="1051891"/>
    <lineage>
        <taxon>Eukaryota</taxon>
        <taxon>Fungi</taxon>
        <taxon>Dikarya</taxon>
        <taxon>Basidiomycota</taxon>
        <taxon>Agaricomycotina</taxon>
        <taxon>Agaricomycetes</taxon>
        <taxon>Cantharellales</taxon>
        <taxon>Tulasnellaceae</taxon>
        <taxon>Tulasnella</taxon>
    </lineage>
</organism>
<proteinExistence type="predicted"/>
<evidence type="ECO:0000313" key="2">
    <source>
        <dbReference type="Proteomes" id="UP000054248"/>
    </source>
</evidence>
<dbReference type="AlphaFoldDB" id="A0A0C3Q1L2"/>
<dbReference type="Proteomes" id="UP000054248">
    <property type="component" value="Unassembled WGS sequence"/>
</dbReference>